<dbReference type="GO" id="GO:0000155">
    <property type="term" value="F:phosphorelay sensor kinase activity"/>
    <property type="evidence" value="ECO:0007669"/>
    <property type="project" value="InterPro"/>
</dbReference>
<evidence type="ECO:0000256" key="2">
    <source>
        <dbReference type="ARBA" id="ARBA00012438"/>
    </source>
</evidence>
<keyword evidence="8" id="KW-0902">Two-component regulatory system</keyword>
<dbReference type="EMBL" id="CP001322">
    <property type="protein sequence ID" value="ACL04960.1"/>
    <property type="molecule type" value="Genomic_DNA"/>
</dbReference>
<evidence type="ECO:0000256" key="4">
    <source>
        <dbReference type="ARBA" id="ARBA00022679"/>
    </source>
</evidence>
<keyword evidence="7" id="KW-0067">ATP-binding</keyword>
<dbReference type="SMART" id="SM00388">
    <property type="entry name" value="HisKA"/>
    <property type="match status" value="1"/>
</dbReference>
<dbReference type="InterPro" id="IPR005467">
    <property type="entry name" value="His_kinase_dom"/>
</dbReference>
<evidence type="ECO:0000256" key="9">
    <source>
        <dbReference type="PROSITE-ProRule" id="PRU00169"/>
    </source>
</evidence>
<dbReference type="CDD" id="cd00082">
    <property type="entry name" value="HisKA"/>
    <property type="match status" value="1"/>
</dbReference>
<dbReference type="InterPro" id="IPR011006">
    <property type="entry name" value="CheY-like_superfamily"/>
</dbReference>
<dbReference type="Pfam" id="PF00072">
    <property type="entry name" value="Response_reg"/>
    <property type="match status" value="1"/>
</dbReference>
<dbReference type="CDD" id="cd00130">
    <property type="entry name" value="PAS"/>
    <property type="match status" value="1"/>
</dbReference>
<comment type="catalytic activity">
    <reaction evidence="1">
        <text>ATP + protein L-histidine = ADP + protein N-phospho-L-histidine.</text>
        <dbReference type="EC" id="2.7.13.3"/>
    </reaction>
</comment>
<dbReference type="InterPro" id="IPR003661">
    <property type="entry name" value="HisK_dim/P_dom"/>
</dbReference>
<dbReference type="AlphaFoldDB" id="B8FJ33"/>
<keyword evidence="16" id="KW-1185">Reference proteome</keyword>
<dbReference type="eggNOG" id="COG0784">
    <property type="taxonomic scope" value="Bacteria"/>
</dbReference>
<dbReference type="GO" id="GO:0006355">
    <property type="term" value="P:regulation of DNA-templated transcription"/>
    <property type="evidence" value="ECO:0007669"/>
    <property type="project" value="InterPro"/>
</dbReference>
<dbReference type="InterPro" id="IPR003594">
    <property type="entry name" value="HATPase_dom"/>
</dbReference>
<keyword evidence="11" id="KW-0472">Membrane</keyword>
<evidence type="ECO:0000256" key="6">
    <source>
        <dbReference type="ARBA" id="ARBA00022777"/>
    </source>
</evidence>
<feature type="transmembrane region" description="Helical" evidence="11">
    <location>
        <begin position="40"/>
        <end position="60"/>
    </location>
</feature>
<dbReference type="SUPFAM" id="SSF55874">
    <property type="entry name" value="ATPase domain of HSP90 chaperone/DNA topoisomerase II/histidine kinase"/>
    <property type="match status" value="1"/>
</dbReference>
<dbReference type="InterPro" id="IPR048437">
    <property type="entry name" value="MASE11"/>
</dbReference>
<dbReference type="InterPro" id="IPR001789">
    <property type="entry name" value="Sig_transdc_resp-reg_receiver"/>
</dbReference>
<feature type="coiled-coil region" evidence="10">
    <location>
        <begin position="197"/>
        <end position="231"/>
    </location>
</feature>
<evidence type="ECO:0000256" key="11">
    <source>
        <dbReference type="SAM" id="Phobius"/>
    </source>
</evidence>
<dbReference type="Gene3D" id="3.40.50.2300">
    <property type="match status" value="1"/>
</dbReference>
<keyword evidence="5" id="KW-0547">Nucleotide-binding</keyword>
<dbReference type="Pfam" id="PF00512">
    <property type="entry name" value="HisKA"/>
    <property type="match status" value="1"/>
</dbReference>
<evidence type="ECO:0000313" key="16">
    <source>
        <dbReference type="Proteomes" id="UP000000739"/>
    </source>
</evidence>
<feature type="transmembrane region" description="Helical" evidence="11">
    <location>
        <begin position="174"/>
        <end position="194"/>
    </location>
</feature>
<dbReference type="PANTHER" id="PTHR43065:SF42">
    <property type="entry name" value="TWO-COMPONENT SENSOR PPRA"/>
    <property type="match status" value="1"/>
</dbReference>
<keyword evidence="11" id="KW-1133">Transmembrane helix</keyword>
<dbReference type="Pfam" id="PF02518">
    <property type="entry name" value="HATPase_c"/>
    <property type="match status" value="1"/>
</dbReference>
<accession>B8FJ33</accession>
<dbReference type="InterPro" id="IPR000014">
    <property type="entry name" value="PAS"/>
</dbReference>
<dbReference type="eggNOG" id="COG4191">
    <property type="taxonomic scope" value="Bacteria"/>
</dbReference>
<organism evidence="15 16">
    <name type="scientific">Desulfatibacillum aliphaticivorans</name>
    <dbReference type="NCBI Taxonomy" id="218208"/>
    <lineage>
        <taxon>Bacteria</taxon>
        <taxon>Pseudomonadati</taxon>
        <taxon>Thermodesulfobacteriota</taxon>
        <taxon>Desulfobacteria</taxon>
        <taxon>Desulfobacterales</taxon>
        <taxon>Desulfatibacillaceae</taxon>
        <taxon>Desulfatibacillum</taxon>
    </lineage>
</organism>
<dbReference type="CDD" id="cd00156">
    <property type="entry name" value="REC"/>
    <property type="match status" value="1"/>
</dbReference>
<feature type="domain" description="Histidine kinase" evidence="12">
    <location>
        <begin position="375"/>
        <end position="599"/>
    </location>
</feature>
<feature type="transmembrane region" description="Helical" evidence="11">
    <location>
        <begin position="143"/>
        <end position="162"/>
    </location>
</feature>
<dbReference type="KEGG" id="dal:Dalk_3270"/>
<evidence type="ECO:0000256" key="3">
    <source>
        <dbReference type="ARBA" id="ARBA00022553"/>
    </source>
</evidence>
<dbReference type="Gene3D" id="3.30.565.10">
    <property type="entry name" value="Histidine kinase-like ATPase, C-terminal domain"/>
    <property type="match status" value="1"/>
</dbReference>
<dbReference type="PROSITE" id="PS50110">
    <property type="entry name" value="RESPONSE_REGULATORY"/>
    <property type="match status" value="1"/>
</dbReference>
<dbReference type="PROSITE" id="PS50109">
    <property type="entry name" value="HIS_KIN"/>
    <property type="match status" value="1"/>
</dbReference>
<evidence type="ECO:0000256" key="1">
    <source>
        <dbReference type="ARBA" id="ARBA00000085"/>
    </source>
</evidence>
<feature type="domain" description="PAS" evidence="14">
    <location>
        <begin position="231"/>
        <end position="301"/>
    </location>
</feature>
<dbReference type="PRINTS" id="PR00344">
    <property type="entry name" value="BCTRLSENSOR"/>
</dbReference>
<reference evidence="15 16" key="1">
    <citation type="journal article" date="2012" name="Environ. Microbiol.">
        <title>The genome sequence of Desulfatibacillum alkenivorans AK-01: a blueprint for anaerobic alkane oxidation.</title>
        <authorList>
            <person name="Callaghan A.V."/>
            <person name="Morris B.E."/>
            <person name="Pereira I.A."/>
            <person name="McInerney M.J."/>
            <person name="Austin R.N."/>
            <person name="Groves J.T."/>
            <person name="Kukor J.J."/>
            <person name="Suflita J.M."/>
            <person name="Young L.Y."/>
            <person name="Zylstra G.J."/>
            <person name="Wawrik B."/>
        </authorList>
    </citation>
    <scope>NUCLEOTIDE SEQUENCE [LARGE SCALE GENOMIC DNA]</scope>
    <source>
        <strain evidence="15 16">AK-01</strain>
    </source>
</reference>
<keyword evidence="6 15" id="KW-0418">Kinase</keyword>
<dbReference type="InterPro" id="IPR036097">
    <property type="entry name" value="HisK_dim/P_sf"/>
</dbReference>
<evidence type="ECO:0000256" key="10">
    <source>
        <dbReference type="SAM" id="Coils"/>
    </source>
</evidence>
<feature type="transmembrane region" description="Helical" evidence="11">
    <location>
        <begin position="119"/>
        <end position="136"/>
    </location>
</feature>
<keyword evidence="4" id="KW-0808">Transferase</keyword>
<dbReference type="Pfam" id="PF20969">
    <property type="entry name" value="MASE11"/>
    <property type="match status" value="1"/>
</dbReference>
<dbReference type="EC" id="2.7.13.3" evidence="2"/>
<evidence type="ECO:0000256" key="7">
    <source>
        <dbReference type="ARBA" id="ARBA00022840"/>
    </source>
</evidence>
<feature type="modified residue" description="4-aspartylphosphate" evidence="9">
    <location>
        <position position="670"/>
    </location>
</feature>
<dbReference type="Pfam" id="PF00989">
    <property type="entry name" value="PAS"/>
    <property type="match status" value="1"/>
</dbReference>
<dbReference type="SUPFAM" id="SSF47384">
    <property type="entry name" value="Homodimeric domain of signal transducing histidine kinase"/>
    <property type="match status" value="1"/>
</dbReference>
<evidence type="ECO:0000313" key="15">
    <source>
        <dbReference type="EMBL" id="ACL04960.1"/>
    </source>
</evidence>
<evidence type="ECO:0000256" key="5">
    <source>
        <dbReference type="ARBA" id="ARBA00022741"/>
    </source>
</evidence>
<dbReference type="eggNOG" id="COG2202">
    <property type="taxonomic scope" value="Bacteria"/>
</dbReference>
<sequence>MPDQDKFPSPPDKSAMDSFLDRLRKAPDGWTMEKDRVLQALFFGVIALGGVSLIISNIFMMQENKWGLVVMDVLFFLWLSLVYLRRKSVSREMIILHFMVLTYLVGGAVLFFAGPLRAGILYLFTFQIMTAGFFGARAAKASAALNLILLAAVGIAAGQGYLTWDVLPEKRLFLWISISTNFLFLTVVASIVIVSRNREFQEALDGERAAAAELRLETREKEAAVQALRQSESKHRQLVENITEVVFSVNAEGRFTYISPRVREMLGWTPEDFLDKSFYDLMDTDQQRSIPDWLNKARSGRKSSLTFKTRTKDEEEERWISAALAPSAGDQDYLEIFGLLMDITQHKKDRKERELLESRLAQAQKMEAIGRLAGGIAHDFNNMLSPVLGYAEMLSEDFAHDPQARENLSEIVAAANRAKDLVRQILIFGSKAEDHPRPLDLGVQVGDALRLVKASLPPNIALVSKLAPLHFVVNADPTQIQRVLMNMCANASYAMGSREGLLEILLEQDYISPGKDSADKNLEPGPYARLTIKDSGHGIAPENLDKIFEPYFTTKGVGEGAGIGLAVAHSIVSKLGGTIQVSSKLGEWTCFCILLPLAKGVPEAQNKSAQTPLPNGSGRILLVDDEPSLVQMTKQMLNRLGYETVTAFDGKEAIKTLESAEKRFDLLVTDYSMPGFTGDQLALYVQEKFPGLPVVLCTGYSDKVSRENAAKMGISAMLSKPVNLRQLALIAYRLTNPK</sequence>
<dbReference type="InterPro" id="IPR013767">
    <property type="entry name" value="PAS_fold"/>
</dbReference>
<dbReference type="PROSITE" id="PS50112">
    <property type="entry name" value="PAS"/>
    <property type="match status" value="1"/>
</dbReference>
<evidence type="ECO:0000259" key="14">
    <source>
        <dbReference type="PROSITE" id="PS50112"/>
    </source>
</evidence>
<protein>
    <recommendedName>
        <fullName evidence="2">histidine kinase</fullName>
        <ecNumber evidence="2">2.7.13.3</ecNumber>
    </recommendedName>
</protein>
<dbReference type="SUPFAM" id="SSF52172">
    <property type="entry name" value="CheY-like"/>
    <property type="match status" value="1"/>
</dbReference>
<proteinExistence type="predicted"/>
<dbReference type="SUPFAM" id="SSF55785">
    <property type="entry name" value="PYP-like sensor domain (PAS domain)"/>
    <property type="match status" value="1"/>
</dbReference>
<gene>
    <name evidence="15" type="ordered locus">Dalk_3270</name>
</gene>
<dbReference type="InterPro" id="IPR035965">
    <property type="entry name" value="PAS-like_dom_sf"/>
</dbReference>
<evidence type="ECO:0000256" key="8">
    <source>
        <dbReference type="ARBA" id="ARBA00023012"/>
    </source>
</evidence>
<dbReference type="HOGENOM" id="CLU_000445_114_51_7"/>
<keyword evidence="10" id="KW-0175">Coiled coil</keyword>
<dbReference type="GO" id="GO:0005524">
    <property type="term" value="F:ATP binding"/>
    <property type="evidence" value="ECO:0007669"/>
    <property type="project" value="UniProtKB-KW"/>
</dbReference>
<name>B8FJ33_DESAL</name>
<dbReference type="NCBIfam" id="TIGR00229">
    <property type="entry name" value="sensory_box"/>
    <property type="match status" value="1"/>
</dbReference>
<feature type="transmembrane region" description="Helical" evidence="11">
    <location>
        <begin position="66"/>
        <end position="84"/>
    </location>
</feature>
<dbReference type="Proteomes" id="UP000000739">
    <property type="component" value="Chromosome"/>
</dbReference>
<dbReference type="SMART" id="SM00448">
    <property type="entry name" value="REC"/>
    <property type="match status" value="1"/>
</dbReference>
<keyword evidence="3 9" id="KW-0597">Phosphoprotein</keyword>
<evidence type="ECO:0000259" key="13">
    <source>
        <dbReference type="PROSITE" id="PS50110"/>
    </source>
</evidence>
<dbReference type="SMART" id="SM00091">
    <property type="entry name" value="PAS"/>
    <property type="match status" value="1"/>
</dbReference>
<keyword evidence="11" id="KW-0812">Transmembrane</keyword>
<dbReference type="SMART" id="SM00387">
    <property type="entry name" value="HATPase_c"/>
    <property type="match status" value="1"/>
</dbReference>
<dbReference type="InterPro" id="IPR036890">
    <property type="entry name" value="HATPase_C_sf"/>
</dbReference>
<feature type="domain" description="Response regulatory" evidence="13">
    <location>
        <begin position="619"/>
        <end position="735"/>
    </location>
</feature>
<dbReference type="PANTHER" id="PTHR43065">
    <property type="entry name" value="SENSOR HISTIDINE KINASE"/>
    <property type="match status" value="1"/>
</dbReference>
<dbReference type="InterPro" id="IPR004358">
    <property type="entry name" value="Sig_transdc_His_kin-like_C"/>
</dbReference>
<dbReference type="Gene3D" id="1.10.287.130">
    <property type="match status" value="1"/>
</dbReference>
<dbReference type="Gene3D" id="3.30.450.20">
    <property type="entry name" value="PAS domain"/>
    <property type="match status" value="1"/>
</dbReference>
<evidence type="ECO:0000259" key="12">
    <source>
        <dbReference type="PROSITE" id="PS50109"/>
    </source>
</evidence>
<feature type="transmembrane region" description="Helical" evidence="11">
    <location>
        <begin position="93"/>
        <end position="113"/>
    </location>
</feature>